<evidence type="ECO:0000313" key="1">
    <source>
        <dbReference type="EMBL" id="CAI0411086.1"/>
    </source>
</evidence>
<sequence>MGESSCMEEMEMERGEKIINQYSPLFFLKVQRWRPKSRTWQRRKGKSRRVSPLLL</sequence>
<dbReference type="Proteomes" id="UP001154282">
    <property type="component" value="Unassembled WGS sequence"/>
</dbReference>
<comment type="caution">
    <text evidence="1">The sequence shown here is derived from an EMBL/GenBank/DDBJ whole genome shotgun (WGS) entry which is preliminary data.</text>
</comment>
<accession>A0AAV0JR52</accession>
<reference evidence="1" key="1">
    <citation type="submission" date="2022-08" db="EMBL/GenBank/DDBJ databases">
        <authorList>
            <person name="Gutierrez-Valencia J."/>
        </authorList>
    </citation>
    <scope>NUCLEOTIDE SEQUENCE</scope>
</reference>
<name>A0AAV0JR52_9ROSI</name>
<organism evidence="1 2">
    <name type="scientific">Linum tenue</name>
    <dbReference type="NCBI Taxonomy" id="586396"/>
    <lineage>
        <taxon>Eukaryota</taxon>
        <taxon>Viridiplantae</taxon>
        <taxon>Streptophyta</taxon>
        <taxon>Embryophyta</taxon>
        <taxon>Tracheophyta</taxon>
        <taxon>Spermatophyta</taxon>
        <taxon>Magnoliopsida</taxon>
        <taxon>eudicotyledons</taxon>
        <taxon>Gunneridae</taxon>
        <taxon>Pentapetalae</taxon>
        <taxon>rosids</taxon>
        <taxon>fabids</taxon>
        <taxon>Malpighiales</taxon>
        <taxon>Linaceae</taxon>
        <taxon>Linum</taxon>
    </lineage>
</organism>
<dbReference type="AlphaFoldDB" id="A0AAV0JR52"/>
<gene>
    <name evidence="1" type="ORF">LITE_LOCUS15021</name>
</gene>
<proteinExistence type="predicted"/>
<dbReference type="EMBL" id="CAMGYJ010000005">
    <property type="protein sequence ID" value="CAI0411086.1"/>
    <property type="molecule type" value="Genomic_DNA"/>
</dbReference>
<evidence type="ECO:0000313" key="2">
    <source>
        <dbReference type="Proteomes" id="UP001154282"/>
    </source>
</evidence>
<keyword evidence="2" id="KW-1185">Reference proteome</keyword>
<protein>
    <submittedName>
        <fullName evidence="1">Uncharacterized protein</fullName>
    </submittedName>
</protein>